<dbReference type="GO" id="GO:0006168">
    <property type="term" value="P:adenine salvage"/>
    <property type="evidence" value="ECO:0007669"/>
    <property type="project" value="InterPro"/>
</dbReference>
<dbReference type="GO" id="GO:0005737">
    <property type="term" value="C:cytoplasm"/>
    <property type="evidence" value="ECO:0007669"/>
    <property type="project" value="UniProtKB-SubCell"/>
</dbReference>
<dbReference type="InterPro" id="IPR000836">
    <property type="entry name" value="PRTase_dom"/>
</dbReference>
<dbReference type="Proteomes" id="UP000228755">
    <property type="component" value="Unassembled WGS sequence"/>
</dbReference>
<evidence type="ECO:0000256" key="7">
    <source>
        <dbReference type="ARBA" id="ARBA00022490"/>
    </source>
</evidence>
<dbReference type="UniPathway" id="UPA00588">
    <property type="reaction ID" value="UER00646"/>
</dbReference>
<evidence type="ECO:0000256" key="6">
    <source>
        <dbReference type="ARBA" id="ARBA00011893"/>
    </source>
</evidence>
<dbReference type="HAMAP" id="MF_00004">
    <property type="entry name" value="Aden_phosphoribosyltr"/>
    <property type="match status" value="1"/>
</dbReference>
<comment type="caution">
    <text evidence="13">The sequence shown here is derived from an EMBL/GenBank/DDBJ whole genome shotgun (WGS) entry which is preliminary data.</text>
</comment>
<evidence type="ECO:0000256" key="9">
    <source>
        <dbReference type="ARBA" id="ARBA00022679"/>
    </source>
</evidence>
<dbReference type="NCBIfam" id="TIGR01090">
    <property type="entry name" value="apt"/>
    <property type="match status" value="1"/>
</dbReference>
<dbReference type="PANTHER" id="PTHR32315">
    <property type="entry name" value="ADENINE PHOSPHORIBOSYLTRANSFERASE"/>
    <property type="match status" value="1"/>
</dbReference>
<dbReference type="GO" id="GO:0002055">
    <property type="term" value="F:adenine binding"/>
    <property type="evidence" value="ECO:0007669"/>
    <property type="project" value="TreeGrafter"/>
</dbReference>
<dbReference type="GO" id="GO:0003999">
    <property type="term" value="F:adenine phosphoribosyltransferase activity"/>
    <property type="evidence" value="ECO:0007669"/>
    <property type="project" value="UniProtKB-UniRule"/>
</dbReference>
<accession>A0A2M9HT90</accession>
<comment type="pathway">
    <text evidence="4 11">Purine metabolism; AMP biosynthesis via salvage pathway; AMP from adenine: step 1/1.</text>
</comment>
<dbReference type="PANTHER" id="PTHR32315:SF3">
    <property type="entry name" value="ADENINE PHOSPHORIBOSYLTRANSFERASE"/>
    <property type="match status" value="1"/>
</dbReference>
<keyword evidence="10 11" id="KW-0660">Purine salvage</keyword>
<keyword evidence="8 11" id="KW-0328">Glycosyltransferase</keyword>
<dbReference type="Gene3D" id="3.40.50.2020">
    <property type="match status" value="1"/>
</dbReference>
<gene>
    <name evidence="11" type="primary">apt</name>
    <name evidence="13" type="ORF">CUU80_02535</name>
</gene>
<evidence type="ECO:0000256" key="8">
    <source>
        <dbReference type="ARBA" id="ARBA00022676"/>
    </source>
</evidence>
<dbReference type="NCBIfam" id="NF002636">
    <property type="entry name" value="PRK02304.1-5"/>
    <property type="match status" value="1"/>
</dbReference>
<evidence type="ECO:0000256" key="5">
    <source>
        <dbReference type="ARBA" id="ARBA00008391"/>
    </source>
</evidence>
<name>A0A2M9HT90_9BIFI</name>
<dbReference type="InterPro" id="IPR029057">
    <property type="entry name" value="PRTase-like"/>
</dbReference>
<feature type="domain" description="Phosphoribosyltransferase" evidence="12">
    <location>
        <begin position="69"/>
        <end position="167"/>
    </location>
</feature>
<comment type="similarity">
    <text evidence="5 11">Belongs to the purine/pyrimidine phosphoribosyltransferase family.</text>
</comment>
<dbReference type="GO" id="GO:0016208">
    <property type="term" value="F:AMP binding"/>
    <property type="evidence" value="ECO:0007669"/>
    <property type="project" value="TreeGrafter"/>
</dbReference>
<dbReference type="Pfam" id="PF00156">
    <property type="entry name" value="Pribosyltran"/>
    <property type="match status" value="1"/>
</dbReference>
<evidence type="ECO:0000256" key="1">
    <source>
        <dbReference type="ARBA" id="ARBA00000868"/>
    </source>
</evidence>
<dbReference type="NCBIfam" id="NF002634">
    <property type="entry name" value="PRK02304.1-3"/>
    <property type="match status" value="1"/>
</dbReference>
<proteinExistence type="inferred from homology"/>
<keyword evidence="14" id="KW-1185">Reference proteome</keyword>
<dbReference type="EC" id="2.4.2.7" evidence="6 11"/>
<comment type="subunit">
    <text evidence="11">Homodimer.</text>
</comment>
<evidence type="ECO:0000256" key="11">
    <source>
        <dbReference type="HAMAP-Rule" id="MF_00004"/>
    </source>
</evidence>
<comment type="function">
    <text evidence="2 11">Catalyzes a salvage reaction resulting in the formation of AMP, that is energically less costly than de novo synthesis.</text>
</comment>
<dbReference type="OrthoDB" id="9803963at2"/>
<sequence>MTQSDITIDALGKVGQENAEYLVSLIRSVPGFPKEGIIFRDFMPVLADPKGLNILLQALEEALPVPADEFDAIAGLESRGFLFGPTLASRLGKGFIAIRKAGKLPPETIGESYDLEYGTASVEIETEAVAHGERVLIVDDLIATGGTAKAGADLIEKAGGKVAGFSFVMRLDGLDGIDKLGGVPTSSLVSMPA</sequence>
<keyword evidence="9 11" id="KW-0808">Transferase</keyword>
<evidence type="ECO:0000256" key="3">
    <source>
        <dbReference type="ARBA" id="ARBA00004496"/>
    </source>
</evidence>
<dbReference type="CDD" id="cd06223">
    <property type="entry name" value="PRTases_typeI"/>
    <property type="match status" value="1"/>
</dbReference>
<comment type="subcellular location">
    <subcellularLocation>
        <location evidence="3 11">Cytoplasm</location>
    </subcellularLocation>
</comment>
<evidence type="ECO:0000259" key="12">
    <source>
        <dbReference type="Pfam" id="PF00156"/>
    </source>
</evidence>
<dbReference type="InterPro" id="IPR050054">
    <property type="entry name" value="UPRTase/APRTase"/>
</dbReference>
<organism evidence="13 14">
    <name type="scientific">Bifidobacterium scaligerum</name>
    <dbReference type="NCBI Taxonomy" id="2052656"/>
    <lineage>
        <taxon>Bacteria</taxon>
        <taxon>Bacillati</taxon>
        <taxon>Actinomycetota</taxon>
        <taxon>Actinomycetes</taxon>
        <taxon>Bifidobacteriales</taxon>
        <taxon>Bifidobacteriaceae</taxon>
        <taxon>Bifidobacterium</taxon>
    </lineage>
</organism>
<evidence type="ECO:0000313" key="14">
    <source>
        <dbReference type="Proteomes" id="UP000228755"/>
    </source>
</evidence>
<dbReference type="SUPFAM" id="SSF53271">
    <property type="entry name" value="PRTase-like"/>
    <property type="match status" value="1"/>
</dbReference>
<dbReference type="EMBL" id="PGLQ01000001">
    <property type="protein sequence ID" value="PJM80027.1"/>
    <property type="molecule type" value="Genomic_DNA"/>
</dbReference>
<keyword evidence="7 11" id="KW-0963">Cytoplasm</keyword>
<dbReference type="FunFam" id="3.40.50.2020:FF:000021">
    <property type="entry name" value="Adenine phosphoribosyltransferase"/>
    <property type="match status" value="1"/>
</dbReference>
<evidence type="ECO:0000256" key="2">
    <source>
        <dbReference type="ARBA" id="ARBA00003968"/>
    </source>
</evidence>
<comment type="catalytic activity">
    <reaction evidence="1 11">
        <text>AMP + diphosphate = 5-phospho-alpha-D-ribose 1-diphosphate + adenine</text>
        <dbReference type="Rhea" id="RHEA:16609"/>
        <dbReference type="ChEBI" id="CHEBI:16708"/>
        <dbReference type="ChEBI" id="CHEBI:33019"/>
        <dbReference type="ChEBI" id="CHEBI:58017"/>
        <dbReference type="ChEBI" id="CHEBI:456215"/>
        <dbReference type="EC" id="2.4.2.7"/>
    </reaction>
</comment>
<dbReference type="InterPro" id="IPR005764">
    <property type="entry name" value="Ade_phspho_trans"/>
</dbReference>
<protein>
    <recommendedName>
        <fullName evidence="6 11">Adenine phosphoribosyltransferase</fullName>
        <shortName evidence="11">APRT</shortName>
        <ecNumber evidence="6 11">2.4.2.7</ecNumber>
    </recommendedName>
</protein>
<dbReference type="GO" id="GO:0044209">
    <property type="term" value="P:AMP salvage"/>
    <property type="evidence" value="ECO:0007669"/>
    <property type="project" value="UniProtKB-UniRule"/>
</dbReference>
<dbReference type="AlphaFoldDB" id="A0A2M9HT90"/>
<dbReference type="GO" id="GO:0006166">
    <property type="term" value="P:purine ribonucleoside salvage"/>
    <property type="evidence" value="ECO:0007669"/>
    <property type="project" value="UniProtKB-UniRule"/>
</dbReference>
<evidence type="ECO:0000256" key="10">
    <source>
        <dbReference type="ARBA" id="ARBA00022726"/>
    </source>
</evidence>
<reference evidence="13 14" key="1">
    <citation type="submission" date="2017-11" db="EMBL/GenBank/DDBJ databases">
        <title>Draft genome sequences of strains TRE 1, TRE D, TRE H and TRI 7, isolated from tamarins, belonging to four potential novel Bifidobacterium species.</title>
        <authorList>
            <person name="Mattarelli P."/>
            <person name="Modesto M."/>
            <person name="Bonetti A."/>
            <person name="Puglisi E."/>
            <person name="Morelli L."/>
        </authorList>
    </citation>
    <scope>NUCLEOTIDE SEQUENCE [LARGE SCALE GENOMIC DNA]</scope>
    <source>
        <strain evidence="14">TRED</strain>
    </source>
</reference>
<dbReference type="RefSeq" id="WP_100495797.1">
    <property type="nucleotide sequence ID" value="NZ_PGLQ01000001.1"/>
</dbReference>
<evidence type="ECO:0000256" key="4">
    <source>
        <dbReference type="ARBA" id="ARBA00004659"/>
    </source>
</evidence>
<evidence type="ECO:0000313" key="13">
    <source>
        <dbReference type="EMBL" id="PJM80027.1"/>
    </source>
</evidence>